<gene>
    <name evidence="2" type="ORF">GCM10023094_05660</name>
</gene>
<dbReference type="Proteomes" id="UP001501183">
    <property type="component" value="Unassembled WGS sequence"/>
</dbReference>
<organism evidence="2 3">
    <name type="scientific">Rhodococcus olei</name>
    <dbReference type="NCBI Taxonomy" id="2161675"/>
    <lineage>
        <taxon>Bacteria</taxon>
        <taxon>Bacillati</taxon>
        <taxon>Actinomycetota</taxon>
        <taxon>Actinomycetes</taxon>
        <taxon>Mycobacteriales</taxon>
        <taxon>Nocardiaceae</taxon>
        <taxon>Rhodococcus</taxon>
    </lineage>
</organism>
<dbReference type="SUPFAM" id="SSF54427">
    <property type="entry name" value="NTF2-like"/>
    <property type="match status" value="1"/>
</dbReference>
<comment type="caution">
    <text evidence="2">The sequence shown here is derived from an EMBL/GenBank/DDBJ whole genome shotgun (WGS) entry which is preliminary data.</text>
</comment>
<evidence type="ECO:0000313" key="2">
    <source>
        <dbReference type="EMBL" id="GAA4472878.1"/>
    </source>
</evidence>
<dbReference type="RefSeq" id="WP_345341925.1">
    <property type="nucleotide sequence ID" value="NZ_BAABFB010000017.1"/>
</dbReference>
<dbReference type="EMBL" id="BAABFB010000017">
    <property type="protein sequence ID" value="GAA4472878.1"/>
    <property type="molecule type" value="Genomic_DNA"/>
</dbReference>
<evidence type="ECO:0000313" key="3">
    <source>
        <dbReference type="Proteomes" id="UP001501183"/>
    </source>
</evidence>
<evidence type="ECO:0000259" key="1">
    <source>
        <dbReference type="Pfam" id="PF12680"/>
    </source>
</evidence>
<name>A0ABP8NU49_9NOCA</name>
<protein>
    <recommendedName>
        <fullName evidence="1">SnoaL-like domain-containing protein</fullName>
    </recommendedName>
</protein>
<accession>A0ABP8NU49</accession>
<dbReference type="Gene3D" id="3.10.450.50">
    <property type="match status" value="1"/>
</dbReference>
<reference evidence="3" key="1">
    <citation type="journal article" date="2019" name="Int. J. Syst. Evol. Microbiol.">
        <title>The Global Catalogue of Microorganisms (GCM) 10K type strain sequencing project: providing services to taxonomists for standard genome sequencing and annotation.</title>
        <authorList>
            <consortium name="The Broad Institute Genomics Platform"/>
            <consortium name="The Broad Institute Genome Sequencing Center for Infectious Disease"/>
            <person name="Wu L."/>
            <person name="Ma J."/>
        </authorList>
    </citation>
    <scope>NUCLEOTIDE SEQUENCE [LARGE SCALE GENOMIC DNA]</scope>
    <source>
        <strain evidence="3">JCM 32206</strain>
    </source>
</reference>
<keyword evidence="3" id="KW-1185">Reference proteome</keyword>
<feature type="domain" description="SnoaL-like" evidence="1">
    <location>
        <begin position="31"/>
        <end position="135"/>
    </location>
</feature>
<sequence>MKAWFAVGATTAFTGRYVLLRVLLRKFQRDVAALNAGDHRPLLRSYRSDAVLRFADGDHRWAGLHVGRDEIDAFLRSFVDAGLQGEITEAYFGGPPWRMTVLVRFNDHATGPDGEVVYRNRTVLLVRTRWGRIVEQEDFYENTARIEAFDARLRELGLGK</sequence>
<dbReference type="Pfam" id="PF12680">
    <property type="entry name" value="SnoaL_2"/>
    <property type="match status" value="1"/>
</dbReference>
<dbReference type="InterPro" id="IPR032710">
    <property type="entry name" value="NTF2-like_dom_sf"/>
</dbReference>
<dbReference type="InterPro" id="IPR037401">
    <property type="entry name" value="SnoaL-like"/>
</dbReference>
<proteinExistence type="predicted"/>